<dbReference type="InterPro" id="IPR036286">
    <property type="entry name" value="LexA/Signal_pep-like_sf"/>
</dbReference>
<dbReference type="Pfam" id="PF01381">
    <property type="entry name" value="HTH_3"/>
    <property type="match status" value="1"/>
</dbReference>
<dbReference type="RefSeq" id="WP_121100850.1">
    <property type="nucleotide sequence ID" value="NZ_RBII01000002.1"/>
</dbReference>
<comment type="caution">
    <text evidence="5">The sequence shown here is derived from an EMBL/GenBank/DDBJ whole genome shotgun (WGS) entry which is preliminary data.</text>
</comment>
<dbReference type="SUPFAM" id="SSF51306">
    <property type="entry name" value="LexA/Signal peptidase"/>
    <property type="match status" value="1"/>
</dbReference>
<reference evidence="5 6" key="1">
    <citation type="submission" date="2018-10" db="EMBL/GenBank/DDBJ databases">
        <title>Genomic Encyclopedia of Type Strains, Phase IV (KMG-IV): sequencing the most valuable type-strain genomes for metagenomic binning, comparative biology and taxonomic classification.</title>
        <authorList>
            <person name="Goeker M."/>
        </authorList>
    </citation>
    <scope>NUCLEOTIDE SEQUENCE [LARGE SCALE GENOMIC DNA]</scope>
    <source>
        <strain evidence="5 6">DSM 22008</strain>
    </source>
</reference>
<proteinExistence type="predicted"/>
<keyword evidence="1" id="KW-0805">Transcription regulation</keyword>
<evidence type="ECO:0000259" key="4">
    <source>
        <dbReference type="PROSITE" id="PS50943"/>
    </source>
</evidence>
<evidence type="ECO:0000256" key="1">
    <source>
        <dbReference type="ARBA" id="ARBA00023015"/>
    </source>
</evidence>
<dbReference type="CDD" id="cd00093">
    <property type="entry name" value="HTH_XRE"/>
    <property type="match status" value="1"/>
</dbReference>
<dbReference type="OrthoDB" id="9792157at2"/>
<dbReference type="SMART" id="SM00530">
    <property type="entry name" value="HTH_XRE"/>
    <property type="match status" value="1"/>
</dbReference>
<dbReference type="PANTHER" id="PTHR40661">
    <property type="match status" value="1"/>
</dbReference>
<evidence type="ECO:0000313" key="5">
    <source>
        <dbReference type="EMBL" id="RKQ68974.1"/>
    </source>
</evidence>
<dbReference type="InParanoid" id="A0A420WD64"/>
<keyword evidence="2" id="KW-0238">DNA-binding</keyword>
<dbReference type="InterPro" id="IPR039418">
    <property type="entry name" value="LexA-like"/>
</dbReference>
<dbReference type="InterPro" id="IPR010982">
    <property type="entry name" value="Lambda_DNA-bd_dom_sf"/>
</dbReference>
<feature type="domain" description="HTH cro/C1-type" evidence="4">
    <location>
        <begin position="15"/>
        <end position="70"/>
    </location>
</feature>
<dbReference type="InterPro" id="IPR001387">
    <property type="entry name" value="Cro/C1-type_HTH"/>
</dbReference>
<dbReference type="CDD" id="cd06529">
    <property type="entry name" value="S24_LexA-like"/>
    <property type="match status" value="1"/>
</dbReference>
<keyword evidence="3" id="KW-0804">Transcription</keyword>
<dbReference type="InterPro" id="IPR015927">
    <property type="entry name" value="Peptidase_S24_S26A/B/C"/>
</dbReference>
<sequence length="318" mass="35880">MVDKQDRSAILRSRLRTLMRLKGISGRKLSAHTDLSESYVKRILSGHILIPSADILARIERSLGVPLGYLTAAKENIYDENYLERCIDAEKYREIAKNTSDKDQKARLLHDADLLDEAFYDGSFEWLAAYAPRGTVQNYIKRMRSRELFSPYDTHDYTYNTHSPHEALEMASADEEFDSAPYMAAPTPQPNQIPIMGYVGAGAEIHPINDYAKGDYEDSIIAPFNVPENAAALLIKGDSMYPEMDDGDILVYSPHAPFELENCLGRRCVIHTADGQILVKRLKRGSRKGLFNLHSANAPLMENIEITWAGRVHGTIYR</sequence>
<dbReference type="SUPFAM" id="SSF47413">
    <property type="entry name" value="lambda repressor-like DNA-binding domains"/>
    <property type="match status" value="1"/>
</dbReference>
<dbReference type="EMBL" id="RBII01000002">
    <property type="protein sequence ID" value="RKQ68974.1"/>
    <property type="molecule type" value="Genomic_DNA"/>
</dbReference>
<dbReference type="Gene3D" id="1.10.260.40">
    <property type="entry name" value="lambda repressor-like DNA-binding domains"/>
    <property type="match status" value="1"/>
</dbReference>
<organism evidence="5 6">
    <name type="scientific">Litorimonas taeanensis</name>
    <dbReference type="NCBI Taxonomy" id="568099"/>
    <lineage>
        <taxon>Bacteria</taxon>
        <taxon>Pseudomonadati</taxon>
        <taxon>Pseudomonadota</taxon>
        <taxon>Alphaproteobacteria</taxon>
        <taxon>Maricaulales</taxon>
        <taxon>Robiginitomaculaceae</taxon>
    </lineage>
</organism>
<dbReference type="AlphaFoldDB" id="A0A420WD64"/>
<name>A0A420WD64_9PROT</name>
<dbReference type="PROSITE" id="PS50943">
    <property type="entry name" value="HTH_CROC1"/>
    <property type="match status" value="1"/>
</dbReference>
<dbReference type="Gene3D" id="2.10.109.10">
    <property type="entry name" value="Umud Fragment, subunit A"/>
    <property type="match status" value="1"/>
</dbReference>
<dbReference type="Proteomes" id="UP000282211">
    <property type="component" value="Unassembled WGS sequence"/>
</dbReference>
<protein>
    <submittedName>
        <fullName evidence="5">Phage repressor protein C with HTH and peptisase S24 domain</fullName>
    </submittedName>
</protein>
<dbReference type="PANTHER" id="PTHR40661:SF3">
    <property type="entry name" value="FELS-1 PROPHAGE TRANSCRIPTIONAL REGULATOR"/>
    <property type="match status" value="1"/>
</dbReference>
<dbReference type="Pfam" id="PF00717">
    <property type="entry name" value="Peptidase_S24"/>
    <property type="match status" value="1"/>
</dbReference>
<accession>A0A420WD64</accession>
<evidence type="ECO:0000313" key="6">
    <source>
        <dbReference type="Proteomes" id="UP000282211"/>
    </source>
</evidence>
<evidence type="ECO:0000256" key="3">
    <source>
        <dbReference type="ARBA" id="ARBA00023163"/>
    </source>
</evidence>
<evidence type="ECO:0000256" key="2">
    <source>
        <dbReference type="ARBA" id="ARBA00023125"/>
    </source>
</evidence>
<gene>
    <name evidence="5" type="ORF">DES40_1750</name>
</gene>
<dbReference type="GO" id="GO:0003677">
    <property type="term" value="F:DNA binding"/>
    <property type="evidence" value="ECO:0007669"/>
    <property type="project" value="UniProtKB-KW"/>
</dbReference>
<keyword evidence="6" id="KW-1185">Reference proteome</keyword>